<organism evidence="2 3">
    <name type="scientific">Atta colombica</name>
    <dbReference type="NCBI Taxonomy" id="520822"/>
    <lineage>
        <taxon>Eukaryota</taxon>
        <taxon>Metazoa</taxon>
        <taxon>Ecdysozoa</taxon>
        <taxon>Arthropoda</taxon>
        <taxon>Hexapoda</taxon>
        <taxon>Insecta</taxon>
        <taxon>Pterygota</taxon>
        <taxon>Neoptera</taxon>
        <taxon>Endopterygota</taxon>
        <taxon>Hymenoptera</taxon>
        <taxon>Apocrita</taxon>
        <taxon>Aculeata</taxon>
        <taxon>Formicoidea</taxon>
        <taxon>Formicidae</taxon>
        <taxon>Myrmicinae</taxon>
        <taxon>Atta</taxon>
    </lineage>
</organism>
<evidence type="ECO:0000256" key="1">
    <source>
        <dbReference type="SAM" id="MobiDB-lite"/>
    </source>
</evidence>
<dbReference type="AlphaFoldDB" id="A0A195B1E0"/>
<accession>A0A195B1E0</accession>
<dbReference type="EMBL" id="KQ976662">
    <property type="protein sequence ID" value="KYM78308.1"/>
    <property type="molecule type" value="Genomic_DNA"/>
</dbReference>
<proteinExistence type="predicted"/>
<feature type="compositionally biased region" description="Basic and acidic residues" evidence="1">
    <location>
        <begin position="1"/>
        <end position="12"/>
    </location>
</feature>
<name>A0A195B1E0_9HYME</name>
<feature type="region of interest" description="Disordered" evidence="1">
    <location>
        <begin position="1"/>
        <end position="25"/>
    </location>
</feature>
<gene>
    <name evidence="2" type="ORF">ALC53_10963</name>
</gene>
<evidence type="ECO:0000313" key="3">
    <source>
        <dbReference type="Proteomes" id="UP000078540"/>
    </source>
</evidence>
<sequence>MHVARSDRERPPPPRVPPLSRNAISQPFTTNVSDARIVYVTRGADVPKAGGDFFPWVSESATTCTSHLLRSARYEIRK</sequence>
<keyword evidence="3" id="KW-1185">Reference proteome</keyword>
<dbReference type="Proteomes" id="UP000078540">
    <property type="component" value="Unassembled WGS sequence"/>
</dbReference>
<protein>
    <submittedName>
        <fullName evidence="2">Uncharacterized protein</fullName>
    </submittedName>
</protein>
<reference evidence="2 3" key="1">
    <citation type="submission" date="2015-09" db="EMBL/GenBank/DDBJ databases">
        <title>Atta colombica WGS genome.</title>
        <authorList>
            <person name="Nygaard S."/>
            <person name="Hu H."/>
            <person name="Boomsma J."/>
            <person name="Zhang G."/>
        </authorList>
    </citation>
    <scope>NUCLEOTIDE SEQUENCE [LARGE SCALE GENOMIC DNA]</scope>
    <source>
        <strain evidence="2">Treedump-2</strain>
        <tissue evidence="2">Whole body</tissue>
    </source>
</reference>
<evidence type="ECO:0000313" key="2">
    <source>
        <dbReference type="EMBL" id="KYM78308.1"/>
    </source>
</evidence>